<keyword evidence="1" id="KW-0472">Membrane</keyword>
<organism evidence="2 3">
    <name type="scientific">Luteipulveratus flavus</name>
    <dbReference type="NCBI Taxonomy" id="3031728"/>
    <lineage>
        <taxon>Bacteria</taxon>
        <taxon>Bacillati</taxon>
        <taxon>Actinomycetota</taxon>
        <taxon>Actinomycetes</taxon>
        <taxon>Micrococcales</taxon>
        <taxon>Dermacoccaceae</taxon>
        <taxon>Luteipulveratus</taxon>
    </lineage>
</organism>
<keyword evidence="1" id="KW-0812">Transmembrane</keyword>
<dbReference type="EMBL" id="JAROAV010000023">
    <property type="protein sequence ID" value="MDF8263921.1"/>
    <property type="molecule type" value="Genomic_DNA"/>
</dbReference>
<sequence length="207" mass="22138">MKTYDDPQVSEYLARLRTTMGALPADEREDLWMSVTAHIDEGIARGESVDAVLARLGSPEEITAAAAGEPVDGPRPVVVQAARPEPRLRWREVAALILLQIGIVAWVVGWVAGVVLLWTSNRWRWWEKVLGTLVWPGGFAGVAFSYGSGIEHQGETCTSRPGQPEVCTGSGSGVLSAVGWIVVLALPIAVTIYLAKVARPGRGEAGS</sequence>
<name>A0ABT6C9F0_9MICO</name>
<evidence type="ECO:0000313" key="2">
    <source>
        <dbReference type="EMBL" id="MDF8263921.1"/>
    </source>
</evidence>
<reference evidence="2 3" key="1">
    <citation type="submission" date="2023-03" db="EMBL/GenBank/DDBJ databases">
        <title>YIM 133296 draft genome.</title>
        <authorList>
            <person name="Xiong L."/>
        </authorList>
    </citation>
    <scope>NUCLEOTIDE SEQUENCE [LARGE SCALE GENOMIC DNA]</scope>
    <source>
        <strain evidence="2 3">YIM 133296</strain>
    </source>
</reference>
<proteinExistence type="predicted"/>
<protein>
    <recommendedName>
        <fullName evidence="4">DUF1700 domain-containing protein</fullName>
    </recommendedName>
</protein>
<dbReference type="Proteomes" id="UP001528912">
    <property type="component" value="Unassembled WGS sequence"/>
</dbReference>
<evidence type="ECO:0000313" key="3">
    <source>
        <dbReference type="Proteomes" id="UP001528912"/>
    </source>
</evidence>
<evidence type="ECO:0000256" key="1">
    <source>
        <dbReference type="SAM" id="Phobius"/>
    </source>
</evidence>
<dbReference type="RefSeq" id="WP_277191544.1">
    <property type="nucleotide sequence ID" value="NZ_JAROAV010000023.1"/>
</dbReference>
<feature type="transmembrane region" description="Helical" evidence="1">
    <location>
        <begin position="93"/>
        <end position="118"/>
    </location>
</feature>
<keyword evidence="1" id="KW-1133">Transmembrane helix</keyword>
<comment type="caution">
    <text evidence="2">The sequence shown here is derived from an EMBL/GenBank/DDBJ whole genome shotgun (WGS) entry which is preliminary data.</text>
</comment>
<feature type="transmembrane region" description="Helical" evidence="1">
    <location>
        <begin position="174"/>
        <end position="195"/>
    </location>
</feature>
<accession>A0ABT6C9F0</accession>
<evidence type="ECO:0008006" key="4">
    <source>
        <dbReference type="Google" id="ProtNLM"/>
    </source>
</evidence>
<keyword evidence="3" id="KW-1185">Reference proteome</keyword>
<gene>
    <name evidence="2" type="ORF">P4R38_06675</name>
</gene>
<dbReference type="Pfam" id="PF22564">
    <property type="entry name" value="HAAS"/>
    <property type="match status" value="1"/>
</dbReference>